<dbReference type="GeneTree" id="ENSGT00940000168586"/>
<dbReference type="GO" id="GO:0016020">
    <property type="term" value="C:membrane"/>
    <property type="evidence" value="ECO:0007669"/>
    <property type="project" value="TreeGrafter"/>
</dbReference>
<dbReference type="Pfam" id="PF02141">
    <property type="entry name" value="DENN"/>
    <property type="match status" value="1"/>
</dbReference>
<accession>H2Y620</accession>
<evidence type="ECO:0000313" key="7">
    <source>
        <dbReference type="Ensembl" id="ENSCSAVP00000000768.1"/>
    </source>
</evidence>
<dbReference type="GO" id="GO:0005085">
    <property type="term" value="F:guanyl-nucleotide exchange factor activity"/>
    <property type="evidence" value="ECO:0007669"/>
    <property type="project" value="UniProtKB-KW"/>
</dbReference>
<dbReference type="Pfam" id="PF06602">
    <property type="entry name" value="Myotub-related"/>
    <property type="match status" value="1"/>
</dbReference>
<reference evidence="8" key="1">
    <citation type="submission" date="2003-08" db="EMBL/GenBank/DDBJ databases">
        <authorList>
            <person name="Birren B."/>
            <person name="Nusbaum C."/>
            <person name="Abebe A."/>
            <person name="Abouelleil A."/>
            <person name="Adekoya E."/>
            <person name="Ait-zahra M."/>
            <person name="Allen N."/>
            <person name="Allen T."/>
            <person name="An P."/>
            <person name="Anderson M."/>
            <person name="Anderson S."/>
            <person name="Arachchi H."/>
            <person name="Armbruster J."/>
            <person name="Bachantsang P."/>
            <person name="Baldwin J."/>
            <person name="Barry A."/>
            <person name="Bayul T."/>
            <person name="Blitshsteyn B."/>
            <person name="Bloom T."/>
            <person name="Blye J."/>
            <person name="Boguslavskiy L."/>
            <person name="Borowsky M."/>
            <person name="Boukhgalter B."/>
            <person name="Brunache A."/>
            <person name="Butler J."/>
            <person name="Calixte N."/>
            <person name="Calvo S."/>
            <person name="Camarata J."/>
            <person name="Campo K."/>
            <person name="Chang J."/>
            <person name="Cheshatsang Y."/>
            <person name="Citroen M."/>
            <person name="Collymore A."/>
            <person name="Considine T."/>
            <person name="Cook A."/>
            <person name="Cooke P."/>
            <person name="Corum B."/>
            <person name="Cuomo C."/>
            <person name="David R."/>
            <person name="Dawoe T."/>
            <person name="Degray S."/>
            <person name="Dodge S."/>
            <person name="Dooley K."/>
            <person name="Dorje P."/>
            <person name="Dorjee K."/>
            <person name="Dorris L."/>
            <person name="Duffey N."/>
            <person name="Dupes A."/>
            <person name="Elkins T."/>
            <person name="Engels R."/>
            <person name="Erickson J."/>
            <person name="Farina A."/>
            <person name="Faro S."/>
            <person name="Ferreira P."/>
            <person name="Fischer H."/>
            <person name="Fitzgerald M."/>
            <person name="Foley K."/>
            <person name="Gage D."/>
            <person name="Galagan J."/>
            <person name="Gearin G."/>
            <person name="Gnerre S."/>
            <person name="Gnirke A."/>
            <person name="Goyette A."/>
            <person name="Graham J."/>
            <person name="Grandbois E."/>
            <person name="Gyaltsen K."/>
            <person name="Hafez N."/>
            <person name="Hagopian D."/>
            <person name="Hagos B."/>
            <person name="Hall J."/>
            <person name="Hatcher B."/>
            <person name="Heller A."/>
            <person name="Higgins H."/>
            <person name="Honan T."/>
            <person name="Horn A."/>
            <person name="Houde N."/>
            <person name="Hughes L."/>
            <person name="Hulme W."/>
            <person name="Husby E."/>
            <person name="Iliev I."/>
            <person name="Jaffe D."/>
            <person name="Jones C."/>
            <person name="Kamal M."/>
            <person name="Kamat A."/>
            <person name="Kamvysselis M."/>
            <person name="Karlsson E."/>
            <person name="Kells C."/>
            <person name="Kieu A."/>
            <person name="Kisner P."/>
            <person name="Kodira C."/>
            <person name="Kulbokas E."/>
            <person name="Labutti K."/>
            <person name="Lama D."/>
            <person name="Landers T."/>
            <person name="Leger J."/>
            <person name="Levine S."/>
            <person name="Lewis D."/>
            <person name="Lewis T."/>
            <person name="Lindblad-toh K."/>
            <person name="Liu X."/>
            <person name="Lokyitsang T."/>
            <person name="Lokyitsang Y."/>
            <person name="Lucien O."/>
            <person name="Lui A."/>
            <person name="Ma L.J."/>
            <person name="Mabbitt R."/>
            <person name="Macdonald J."/>
            <person name="Maclean C."/>
            <person name="Major J."/>
            <person name="Manning J."/>
            <person name="Marabella R."/>
            <person name="Maru K."/>
            <person name="Matthews C."/>
            <person name="Mauceli E."/>
            <person name="Mccarthy M."/>
            <person name="Mcdonough S."/>
            <person name="Mcghee T."/>
            <person name="Meldrim J."/>
            <person name="Meneus L."/>
            <person name="Mesirov J."/>
            <person name="Mihalev A."/>
            <person name="Mihova T."/>
            <person name="Mikkelsen T."/>
            <person name="Mlenga V."/>
            <person name="Moru K."/>
            <person name="Mozes J."/>
            <person name="Mulrain L."/>
            <person name="Munson G."/>
            <person name="Naylor J."/>
            <person name="Newes C."/>
            <person name="Nguyen C."/>
            <person name="Nguyen N."/>
            <person name="Nguyen T."/>
            <person name="Nicol R."/>
            <person name="Nielsen C."/>
            <person name="Nizzari M."/>
            <person name="Norbu C."/>
            <person name="Norbu N."/>
            <person name="O'donnell P."/>
            <person name="Okoawo O."/>
            <person name="O'leary S."/>
            <person name="Omotosho B."/>
            <person name="O'neill K."/>
            <person name="Osman S."/>
            <person name="Parker S."/>
            <person name="Perrin D."/>
            <person name="Phunkhang P."/>
            <person name="Piqani B."/>
            <person name="Purcell S."/>
            <person name="Rachupka T."/>
            <person name="Ramasamy U."/>
            <person name="Rameau R."/>
            <person name="Ray V."/>
            <person name="Raymond C."/>
            <person name="Retta R."/>
            <person name="Richardson S."/>
            <person name="Rise C."/>
            <person name="Rodriguez J."/>
            <person name="Rogers J."/>
            <person name="Rogov P."/>
            <person name="Rutman M."/>
            <person name="Schupbach R."/>
            <person name="Seaman C."/>
            <person name="Settipalli S."/>
            <person name="Sharpe T."/>
            <person name="Sheridan J."/>
            <person name="Sherpa N."/>
            <person name="Shi J."/>
            <person name="Smirnov S."/>
            <person name="Smith C."/>
            <person name="Sougnez C."/>
            <person name="Spencer B."/>
            <person name="Stalker J."/>
            <person name="Stange-thomann N."/>
            <person name="Stavropoulos S."/>
            <person name="Stetson K."/>
            <person name="Stone C."/>
            <person name="Stone S."/>
            <person name="Stubbs M."/>
            <person name="Talamas J."/>
            <person name="Tchuinga P."/>
            <person name="Tenzing P."/>
            <person name="Tesfaye S."/>
            <person name="Theodore J."/>
            <person name="Thoulutsang Y."/>
            <person name="Topham K."/>
            <person name="Towey S."/>
            <person name="Tsamla T."/>
            <person name="Tsomo N."/>
            <person name="Vallee D."/>
            <person name="Vassiliev H."/>
            <person name="Venkataraman V."/>
            <person name="Vinson J."/>
            <person name="Vo A."/>
            <person name="Wade C."/>
            <person name="Wang S."/>
            <person name="Wangchuk T."/>
            <person name="Wangdi T."/>
            <person name="Whittaker C."/>
            <person name="Wilkinson J."/>
            <person name="Wu Y."/>
            <person name="Wyman D."/>
            <person name="Yadav S."/>
            <person name="Yang S."/>
            <person name="Yang X."/>
            <person name="Yeager S."/>
            <person name="Yee E."/>
            <person name="Young G."/>
            <person name="Zainoun J."/>
            <person name="Zembeck L."/>
            <person name="Zimmer A."/>
            <person name="Zody M."/>
            <person name="Lander E."/>
        </authorList>
    </citation>
    <scope>NUCLEOTIDE SEQUENCE [LARGE SCALE GENOMIC DNA]</scope>
</reference>
<dbReference type="InterPro" id="IPR029021">
    <property type="entry name" value="Prot-tyrosine_phosphatase-like"/>
</dbReference>
<dbReference type="PROSITE" id="PS50003">
    <property type="entry name" value="PH_DOMAIN"/>
    <property type="match status" value="1"/>
</dbReference>
<dbReference type="SMART" id="SM00801">
    <property type="entry name" value="dDENN"/>
    <property type="match status" value="1"/>
</dbReference>
<evidence type="ECO:0000259" key="6">
    <source>
        <dbReference type="PROSITE" id="PS51339"/>
    </source>
</evidence>
<feature type="region of interest" description="Disordered" evidence="3">
    <location>
        <begin position="1567"/>
        <end position="1598"/>
    </location>
</feature>
<dbReference type="GO" id="GO:0005737">
    <property type="term" value="C:cytoplasm"/>
    <property type="evidence" value="ECO:0007669"/>
    <property type="project" value="TreeGrafter"/>
</dbReference>
<protein>
    <recommendedName>
        <fullName evidence="9">Myotubularin-related protein 13</fullName>
    </recommendedName>
</protein>
<dbReference type="eggNOG" id="KOG1090">
    <property type="taxonomic scope" value="Eukaryota"/>
</dbReference>
<dbReference type="SUPFAM" id="SSF52799">
    <property type="entry name" value="(Phosphotyrosine protein) phosphatases II"/>
    <property type="match status" value="1"/>
</dbReference>
<dbReference type="InterPro" id="IPR001849">
    <property type="entry name" value="PH_domain"/>
</dbReference>
<feature type="compositionally biased region" description="Low complexity" evidence="3">
    <location>
        <begin position="1064"/>
        <end position="1076"/>
    </location>
</feature>
<evidence type="ECO:0000256" key="1">
    <source>
        <dbReference type="ARBA" id="ARBA00007471"/>
    </source>
</evidence>
<dbReference type="Ensembl" id="ENSCSAVT00000000776.1">
    <property type="protein sequence ID" value="ENSCSAVP00000000768.1"/>
    <property type="gene ID" value="ENSCSAVG00000000435.1"/>
</dbReference>
<dbReference type="SUPFAM" id="SSF50729">
    <property type="entry name" value="PH domain-like"/>
    <property type="match status" value="1"/>
</dbReference>
<feature type="region of interest" description="Disordered" evidence="3">
    <location>
        <begin position="1061"/>
        <end position="1086"/>
    </location>
</feature>
<feature type="region of interest" description="Disordered" evidence="3">
    <location>
        <begin position="91"/>
        <end position="113"/>
    </location>
</feature>
<name>H2Y620_CIOSA</name>
<keyword evidence="8" id="KW-1185">Reference proteome</keyword>
<feature type="region of interest" description="Disordered" evidence="3">
    <location>
        <begin position="803"/>
        <end position="832"/>
    </location>
</feature>
<dbReference type="InterPro" id="IPR005112">
    <property type="entry name" value="dDENN_dom"/>
</dbReference>
<dbReference type="Proteomes" id="UP000007875">
    <property type="component" value="Unassembled WGS sequence"/>
</dbReference>
<reference evidence="7" key="2">
    <citation type="submission" date="2025-08" db="UniProtKB">
        <authorList>
            <consortium name="Ensembl"/>
        </authorList>
    </citation>
    <scope>IDENTIFICATION</scope>
</reference>
<dbReference type="PANTHER" id="PTHR10807:SF109">
    <property type="entry name" value="SET DOMAIN BINDING FACTOR, ISOFORM A"/>
    <property type="match status" value="1"/>
</dbReference>
<dbReference type="FunCoup" id="H2Y620">
    <property type="interactions" value="272"/>
</dbReference>
<feature type="domain" description="PH" evidence="4">
    <location>
        <begin position="1867"/>
        <end position="1970"/>
    </location>
</feature>
<reference evidence="7" key="3">
    <citation type="submission" date="2025-09" db="UniProtKB">
        <authorList>
            <consortium name="Ensembl"/>
        </authorList>
    </citation>
    <scope>IDENTIFICATION</scope>
</reference>
<dbReference type="InterPro" id="IPR022096">
    <property type="entry name" value="SBF1/SBF2"/>
</dbReference>
<dbReference type="PROSITE" id="PS50211">
    <property type="entry name" value="DENN"/>
    <property type="match status" value="1"/>
</dbReference>
<proteinExistence type="inferred from homology"/>
<dbReference type="InterPro" id="IPR005113">
    <property type="entry name" value="uDENN_dom"/>
</dbReference>
<evidence type="ECO:0000313" key="8">
    <source>
        <dbReference type="Proteomes" id="UP000007875"/>
    </source>
</evidence>
<dbReference type="Gene3D" id="2.30.29.30">
    <property type="entry name" value="Pleckstrin-homology domain (PH domain)/Phosphotyrosine-binding domain (PTB)"/>
    <property type="match status" value="1"/>
</dbReference>
<evidence type="ECO:0000256" key="3">
    <source>
        <dbReference type="SAM" id="MobiDB-lite"/>
    </source>
</evidence>
<dbReference type="CDD" id="cd01235">
    <property type="entry name" value="PH_Sbf1_hMTMR5"/>
    <property type="match status" value="1"/>
</dbReference>
<dbReference type="Pfam" id="PF00169">
    <property type="entry name" value="PH"/>
    <property type="match status" value="1"/>
</dbReference>
<evidence type="ECO:0008006" key="9">
    <source>
        <dbReference type="Google" id="ProtNLM"/>
    </source>
</evidence>
<dbReference type="Gene3D" id="3.30.450.200">
    <property type="match status" value="1"/>
</dbReference>
<dbReference type="InterPro" id="IPR011993">
    <property type="entry name" value="PH-like_dom_sf"/>
</dbReference>
<dbReference type="SMART" id="SM00799">
    <property type="entry name" value="DENN"/>
    <property type="match status" value="1"/>
</dbReference>
<dbReference type="PROSITE" id="PS51339">
    <property type="entry name" value="PPASE_MYOTUBULARIN"/>
    <property type="match status" value="1"/>
</dbReference>
<feature type="region of interest" description="Disordered" evidence="3">
    <location>
        <begin position="532"/>
        <end position="567"/>
    </location>
</feature>
<keyword evidence="2" id="KW-0344">Guanine-nucleotide releasing factor</keyword>
<dbReference type="PANTHER" id="PTHR10807">
    <property type="entry name" value="MYOTUBULARIN-RELATED"/>
    <property type="match status" value="1"/>
</dbReference>
<organism evidence="7 8">
    <name type="scientific">Ciona savignyi</name>
    <name type="common">Pacific transparent sea squirt</name>
    <dbReference type="NCBI Taxonomy" id="51511"/>
    <lineage>
        <taxon>Eukaryota</taxon>
        <taxon>Metazoa</taxon>
        <taxon>Chordata</taxon>
        <taxon>Tunicata</taxon>
        <taxon>Ascidiacea</taxon>
        <taxon>Phlebobranchia</taxon>
        <taxon>Cionidae</taxon>
        <taxon>Ciona</taxon>
    </lineage>
</organism>
<comment type="similarity">
    <text evidence="1">Belongs to the protein-tyrosine phosphatase family. Non-receptor class myotubularin subfamily.</text>
</comment>
<dbReference type="InterPro" id="IPR037516">
    <property type="entry name" value="Tripartite_DENN"/>
</dbReference>
<dbReference type="Pfam" id="PF12335">
    <property type="entry name" value="SBF2"/>
    <property type="match status" value="1"/>
</dbReference>
<dbReference type="InterPro" id="IPR030564">
    <property type="entry name" value="Myotubularin"/>
</dbReference>
<dbReference type="InterPro" id="IPR043153">
    <property type="entry name" value="DENN_C"/>
</dbReference>
<dbReference type="InterPro" id="IPR001194">
    <property type="entry name" value="cDENN_dom"/>
</dbReference>
<feature type="domain" description="UDENN" evidence="5">
    <location>
        <begin position="6"/>
        <end position="451"/>
    </location>
</feature>
<feature type="domain" description="Myotubularin phosphatase" evidence="6">
    <location>
        <begin position="1136"/>
        <end position="1652"/>
    </location>
</feature>
<dbReference type="SMART" id="SM00233">
    <property type="entry name" value="PH"/>
    <property type="match status" value="1"/>
</dbReference>
<dbReference type="FunFam" id="3.40.50.11500:FF:000006">
    <property type="entry name" value="SET binding factor 2"/>
    <property type="match status" value="1"/>
</dbReference>
<sequence>MDRLVDYFAVVGYDFEYSKAHALRGKVVTRIPEYEWDDMPFTQGIELFCQPAGWYLAQERQAPTFFVSVLTDAEGMRHYCAVLAFTEPISPKEQDSNQNSNLPRRKSLSPVSGGQWITGRGIITKLTPKRQNQPFAPKCLVILSRINDFRVLKNCLGLIYTVYIEGLTISMETIIAKLLIVKVPPPGSAMLRFSIGAADKQAIQTPQSDHLPVTRASVAMLLRQLGILNVLNILCAALVDQKLLFYSCSYSRLSEACNALTALMYPFVYSYPYVPILPQHILEYTSSPTPFLIGIHSSLKNELHELLDVITVDLDGGVISIPECVNIPMIPEPYYTNVVEALTKVLCPDLVVADYAYPPEQVKSSEPERLDKEIRAIFLRLFSQLLMGYRSCLQVCRVHPKPIIRFLKNFLLMRGFSVHNTPSANEFVPKLLDSQAFSLFVQSNGPPYRKLHKFDEIVSEMPNRIETDMSNVLHAMRHIKMLASDLYINENPNHLSITEKIPKPSSGSHGRPNQPRFPKLSATAVQTFMEETRVKGDSARPPKRITQSARRVPEGSRPASFTHRSGTTSSRRLEVLKNCMTFIFDSKALEIKKIFQAVLRALKSRSARSALTLELTSYSKSHPQLDNQQFDYIARLINSALQDSSGQLDENTLAADLLPVVTAFYRVSHLYSYTLCLSQTSLSFPFLEYRHSLQIEIYKTWCNMISPHSSPDELNPPCIHYFIILTNPSESSPLLFSPTQLKRWESKPPESRQEESSSEEGVVFSQAMHNAQRMVFMLVPLDSTRSIRAKFLRLSHGEENSSNSCFTNSVGGSTTGSCDEESGFEESENSPGVASTVSKFVTKFVDRVCTEANISNEHTKMLSNKIPTLVHMQVESLQDVCKESKRLPPIKKAKLLQPNLLMGETQVITKPMRAYLASDGRATAVGGEVGGPALLPAEGAMFVTSYRVIFIGVPCDALASEQVVIRSFPVSSLFKVKSFSVNDFPHVGNIDPSLQHGVQLRSATFQFLLLAFDDEVSPEQQQQLQNELQKLRYPLTIDGAFAMSAARAPRMFNSNKVNFRKKTNSTSSTSSTMSSSRYKGGGGGGEGKWGGEGGLQGIEQVKVQLYSGIYFKLQNLLPPIDEAMTKTLSDKDTMHRLFQRSCESDYKRMGLLNTEGNRYRLSRVNRMFSVCRSYPACLVVPMSVSDEQVKSLAHCHHQSRFPCIVWMHPTSSAVLMRCSGIRTRTASSLFKHGQSTPMLSDEGTTGSGHEEERFLMKIASFSSPTSRPSSQLFREDSMSTIQTIRLYGTHAVHAAHNAHNAHDARDACDVHGAHDAHGANDALVGHDTHDAHNVSHSALQSVRLPFACERGALQDFQNSGLCVLFVPLDISEPKQIRTSFKSMIKACLPAEPPTPSNPTIQQQQLDAGFLHGVEESGWLAQVSLLLEISGAVVDIMDIHGGSVMLSVEDGCDTVPQISSLAQIMLDPHYRTIRGFQTLVQKEWLSFGHRFSHRNRFNDVQSSGFTPVFLQFLDAVFQLVTQFPLSFEFNSTYLELIAYHSVSNRFTTFLLDSDYERLEAGILFGKKAQSSKSPGHSSLSSAESASPAGDSPTFCNSSPSHMQPMKSLWDYVDAIHERSHLLLNTFFAPEQPSSQILRPVHSLCRLKLWPYYVREALGEGPPFDGLLGELTSGTSHNEQEATEVSVTGRRVVNGCYDNIADAQPDAIKMLLSQIDRLQTELGVPVDPWESTWKAFLNPLTLQRKVPEQTMQARSEVREMHKLTTVNVIHKRAAIREVSVQSENWANPPRHYGSPGQRYHGHGLHVQPVPNQHQTRGYHSIYTEIIKHPALSDPTVLPILSTPCTRCSQRTTSQYRMHPAQYSVQDKHVRTYEGILWKQGAYMKGWKPRFFVLDTTKHELRQYEAQGDNVCKSIIDLKELESVELVDPLSGAPKGTSSKSFFEVKLSKRQYHFIAENEQAAIDWVDNLQSAL</sequence>
<evidence type="ECO:0000256" key="2">
    <source>
        <dbReference type="ARBA" id="ARBA00022658"/>
    </source>
</evidence>
<evidence type="ECO:0000259" key="4">
    <source>
        <dbReference type="PROSITE" id="PS50003"/>
    </source>
</evidence>
<dbReference type="SMART" id="SM00800">
    <property type="entry name" value="uDENN"/>
    <property type="match status" value="1"/>
</dbReference>
<dbReference type="STRING" id="51511.ENSCSAVP00000000768"/>
<feature type="compositionally biased region" description="Acidic residues" evidence="3">
    <location>
        <begin position="818"/>
        <end position="828"/>
    </location>
</feature>
<dbReference type="InterPro" id="IPR010569">
    <property type="entry name" value="Myotubularin-like_Pase_dom"/>
</dbReference>
<dbReference type="Pfam" id="PF03456">
    <property type="entry name" value="uDENN"/>
    <property type="match status" value="1"/>
</dbReference>
<feature type="compositionally biased region" description="Low complexity" evidence="3">
    <location>
        <begin position="1569"/>
        <end position="1588"/>
    </location>
</feature>
<dbReference type="InParanoid" id="H2Y620"/>
<feature type="compositionally biased region" description="Polar residues" evidence="3">
    <location>
        <begin position="803"/>
        <end position="817"/>
    </location>
</feature>
<dbReference type="Gene3D" id="3.40.50.11500">
    <property type="match status" value="1"/>
</dbReference>
<evidence type="ECO:0000259" key="5">
    <source>
        <dbReference type="PROSITE" id="PS50211"/>
    </source>
</evidence>
<dbReference type="OMA" id="NCINCIF"/>